<organism evidence="2 3">
    <name type="scientific">Microcystis aeruginosa Ma_QC_C_20070703_M131</name>
    <dbReference type="NCBI Taxonomy" id="2486263"/>
    <lineage>
        <taxon>Bacteria</taxon>
        <taxon>Bacillati</taxon>
        <taxon>Cyanobacteriota</taxon>
        <taxon>Cyanophyceae</taxon>
        <taxon>Oscillatoriophycideae</taxon>
        <taxon>Chroococcales</taxon>
        <taxon>Microcystaceae</taxon>
        <taxon>Microcystis</taxon>
    </lineage>
</organism>
<dbReference type="Gene3D" id="3.40.50.150">
    <property type="entry name" value="Vaccinia Virus protein VP39"/>
    <property type="match status" value="1"/>
</dbReference>
<dbReference type="InterPro" id="IPR022744">
    <property type="entry name" value="MeTrfase_dom_put"/>
</dbReference>
<sequence>MNSQTLPSYDSLSRPLPIWHPKAIYYSLVRLLFQTIGQLSDGIRLGLKYGFDSGVMLEYVYRNRPSGITWFGKIIDRVYLDSQGWQGIRQRGEILKSVLRQVIQDNFEQGVTTNLLDVACGGGRYDLEVLLDFSGGAVNALLRDYKAENVQKAQELALHLGVSATIEQADAFNDDDLNRVLPPPNLIVVSGLHEILPDNELIRQHFQQLYRLLEPGGTLIFTIQPYHPQLEFIARVLNSHTGKPWVMRLRPLELTEAWATDAGFQDFQVQMDNFNIFGVVKARK</sequence>
<keyword evidence="2" id="KW-0808">Transferase</keyword>
<comment type="caution">
    <text evidence="2">The sequence shown here is derived from an EMBL/GenBank/DDBJ whole genome shotgun (WGS) entry which is preliminary data.</text>
</comment>
<keyword evidence="2" id="KW-0489">Methyltransferase</keyword>
<feature type="domain" description="Methyltransferase" evidence="1">
    <location>
        <begin position="4"/>
        <end position="284"/>
    </location>
</feature>
<dbReference type="Pfam" id="PF12147">
    <property type="entry name" value="Methyltransf_20"/>
    <property type="match status" value="1"/>
</dbReference>
<gene>
    <name evidence="2" type="ORF">EWV85_03555</name>
</gene>
<evidence type="ECO:0000313" key="3">
    <source>
        <dbReference type="Proteomes" id="UP000316443"/>
    </source>
</evidence>
<protein>
    <submittedName>
        <fullName evidence="2">Methyltransferase domain-containing protein</fullName>
    </submittedName>
</protein>
<dbReference type="CDD" id="cd02440">
    <property type="entry name" value="AdoMet_MTases"/>
    <property type="match status" value="1"/>
</dbReference>
<dbReference type="Proteomes" id="UP000316443">
    <property type="component" value="Unassembled WGS sequence"/>
</dbReference>
<proteinExistence type="predicted"/>
<evidence type="ECO:0000259" key="1">
    <source>
        <dbReference type="Pfam" id="PF12147"/>
    </source>
</evidence>
<name>A0A551YK21_MICAE</name>
<dbReference type="EMBL" id="SFCA01000039">
    <property type="protein sequence ID" value="TRT61317.1"/>
    <property type="molecule type" value="Genomic_DNA"/>
</dbReference>
<reference evidence="2 3" key="1">
    <citation type="submission" date="2019-01" db="EMBL/GenBank/DDBJ databases">
        <title>Coherence of Microcystis species and biogeography revealed through population genomics.</title>
        <authorList>
            <person name="Perez-Carrascal O.M."/>
            <person name="Terrat Y."/>
            <person name="Giani A."/>
            <person name="Fortin N."/>
            <person name="Tromas N."/>
            <person name="Shapiro B.J."/>
        </authorList>
    </citation>
    <scope>NUCLEOTIDE SEQUENCE [LARGE SCALE GENOMIC DNA]</scope>
    <source>
        <strain evidence="2">Ma_QC_C_20070703_M131</strain>
    </source>
</reference>
<dbReference type="AlphaFoldDB" id="A0A551YK21"/>
<dbReference type="InterPro" id="IPR029063">
    <property type="entry name" value="SAM-dependent_MTases_sf"/>
</dbReference>
<dbReference type="GO" id="GO:0032259">
    <property type="term" value="P:methylation"/>
    <property type="evidence" value="ECO:0007669"/>
    <property type="project" value="UniProtKB-KW"/>
</dbReference>
<accession>A0A551YK21</accession>
<evidence type="ECO:0000313" key="2">
    <source>
        <dbReference type="EMBL" id="TRT61317.1"/>
    </source>
</evidence>
<dbReference type="SUPFAM" id="SSF53335">
    <property type="entry name" value="S-adenosyl-L-methionine-dependent methyltransferases"/>
    <property type="match status" value="1"/>
</dbReference>
<dbReference type="GO" id="GO:0008168">
    <property type="term" value="F:methyltransferase activity"/>
    <property type="evidence" value="ECO:0007669"/>
    <property type="project" value="UniProtKB-KW"/>
</dbReference>